<dbReference type="SUPFAM" id="SSF53167">
    <property type="entry name" value="Purine and uridine phosphorylases"/>
    <property type="match status" value="1"/>
</dbReference>
<feature type="compositionally biased region" description="Polar residues" evidence="1">
    <location>
        <begin position="416"/>
        <end position="428"/>
    </location>
</feature>
<dbReference type="InterPro" id="IPR035994">
    <property type="entry name" value="Nucleoside_phosphorylase_sf"/>
</dbReference>
<dbReference type="Proteomes" id="UP000799537">
    <property type="component" value="Unassembled WGS sequence"/>
</dbReference>
<name>A0A6A6CH83_ZASCE</name>
<protein>
    <recommendedName>
        <fullName evidence="4">Nucleoside phosphorylase domain-containing protein</fullName>
    </recommendedName>
</protein>
<reference evidence="2" key="1">
    <citation type="journal article" date="2020" name="Stud. Mycol.">
        <title>101 Dothideomycetes genomes: a test case for predicting lifestyles and emergence of pathogens.</title>
        <authorList>
            <person name="Haridas S."/>
            <person name="Albert R."/>
            <person name="Binder M."/>
            <person name="Bloem J."/>
            <person name="Labutti K."/>
            <person name="Salamov A."/>
            <person name="Andreopoulos B."/>
            <person name="Baker S."/>
            <person name="Barry K."/>
            <person name="Bills G."/>
            <person name="Bluhm B."/>
            <person name="Cannon C."/>
            <person name="Castanera R."/>
            <person name="Culley D."/>
            <person name="Daum C."/>
            <person name="Ezra D."/>
            <person name="Gonzalez J."/>
            <person name="Henrissat B."/>
            <person name="Kuo A."/>
            <person name="Liang C."/>
            <person name="Lipzen A."/>
            <person name="Lutzoni F."/>
            <person name="Magnuson J."/>
            <person name="Mondo S."/>
            <person name="Nolan M."/>
            <person name="Ohm R."/>
            <person name="Pangilinan J."/>
            <person name="Park H.-J."/>
            <person name="Ramirez L."/>
            <person name="Alfaro M."/>
            <person name="Sun H."/>
            <person name="Tritt A."/>
            <person name="Yoshinaga Y."/>
            <person name="Zwiers L.-H."/>
            <person name="Turgeon B."/>
            <person name="Goodwin S."/>
            <person name="Spatafora J."/>
            <person name="Crous P."/>
            <person name="Grigoriev I."/>
        </authorList>
    </citation>
    <scope>NUCLEOTIDE SEQUENCE</scope>
    <source>
        <strain evidence="2">ATCC 36951</strain>
    </source>
</reference>
<dbReference type="PANTHER" id="PTHR46082">
    <property type="entry name" value="ATP/GTP-BINDING PROTEIN-RELATED"/>
    <property type="match status" value="1"/>
</dbReference>
<dbReference type="AlphaFoldDB" id="A0A6A6CH83"/>
<keyword evidence="3" id="KW-1185">Reference proteome</keyword>
<accession>A0A6A6CH83</accession>
<feature type="region of interest" description="Disordered" evidence="1">
    <location>
        <begin position="398"/>
        <end position="440"/>
    </location>
</feature>
<dbReference type="InterPro" id="IPR053137">
    <property type="entry name" value="NLR-like"/>
</dbReference>
<evidence type="ECO:0000313" key="3">
    <source>
        <dbReference type="Proteomes" id="UP000799537"/>
    </source>
</evidence>
<organism evidence="2 3">
    <name type="scientific">Zasmidium cellare ATCC 36951</name>
    <dbReference type="NCBI Taxonomy" id="1080233"/>
    <lineage>
        <taxon>Eukaryota</taxon>
        <taxon>Fungi</taxon>
        <taxon>Dikarya</taxon>
        <taxon>Ascomycota</taxon>
        <taxon>Pezizomycotina</taxon>
        <taxon>Dothideomycetes</taxon>
        <taxon>Dothideomycetidae</taxon>
        <taxon>Mycosphaerellales</taxon>
        <taxon>Mycosphaerellaceae</taxon>
        <taxon>Zasmidium</taxon>
    </lineage>
</organism>
<evidence type="ECO:0008006" key="4">
    <source>
        <dbReference type="Google" id="ProtNLM"/>
    </source>
</evidence>
<dbReference type="EMBL" id="ML993600">
    <property type="protein sequence ID" value="KAF2165302.1"/>
    <property type="molecule type" value="Genomic_DNA"/>
</dbReference>
<dbReference type="GO" id="GO:0009116">
    <property type="term" value="P:nucleoside metabolic process"/>
    <property type="evidence" value="ECO:0007669"/>
    <property type="project" value="InterPro"/>
</dbReference>
<proteinExistence type="predicted"/>
<dbReference type="GO" id="GO:0003824">
    <property type="term" value="F:catalytic activity"/>
    <property type="evidence" value="ECO:0007669"/>
    <property type="project" value="InterPro"/>
</dbReference>
<sequence>MAASSPPATATYTIAWIAALPHERAAALELLDEEHRRPKDFKKNPSDGNSYSWGRIGDLNVVIASLPYGVYGTTGAAVTAAHLVSSLPHIRIGLLVGVGAGVTGETHDESGHVVLERDVLLGDVVVSEPENGNGGVVLHDVIKAKVVDGKNRTLLNGHLNQPPDAFLHALGALRAQHLRRRSKMRELLAAFEQNEVMKDTFIYPGAEHDPLRAALKFSNPDRSRDASKIHYGTIASGNKLITIAQERNDIVTWLRENNIDPLCFETVAGGLMNSFPCVVIRGICDYADERKNDIWQHYAAATAAAFAKELLNYLDVDEIYGEGILAKRPRELKSDMQDVKTKTSRLVDSAAENEMRELQTWLCPTDYTPRLHQHQRNYQAGTVSWSFEDEQYNSWAQRGKGSNLLGGSHPGDRQIHTGSTFDRGATTQSRRRQSNPDLGP</sequence>
<dbReference type="OrthoDB" id="20872at2759"/>
<evidence type="ECO:0000313" key="2">
    <source>
        <dbReference type="EMBL" id="KAF2165302.1"/>
    </source>
</evidence>
<dbReference type="RefSeq" id="XP_033666191.1">
    <property type="nucleotide sequence ID" value="XM_033807111.1"/>
</dbReference>
<gene>
    <name evidence="2" type="ORF">M409DRAFT_24153</name>
</gene>
<dbReference type="GeneID" id="54560383"/>
<dbReference type="Gene3D" id="3.40.50.1580">
    <property type="entry name" value="Nucleoside phosphorylase domain"/>
    <property type="match status" value="1"/>
</dbReference>
<dbReference type="PANTHER" id="PTHR46082:SF11">
    <property type="entry name" value="AAA+ ATPASE DOMAIN-CONTAINING PROTEIN-RELATED"/>
    <property type="match status" value="1"/>
</dbReference>
<evidence type="ECO:0000256" key="1">
    <source>
        <dbReference type="SAM" id="MobiDB-lite"/>
    </source>
</evidence>